<feature type="domain" description="EF-hand" evidence="3">
    <location>
        <begin position="59"/>
        <end position="94"/>
    </location>
</feature>
<feature type="region of interest" description="Disordered" evidence="1">
    <location>
        <begin position="27"/>
        <end position="79"/>
    </location>
</feature>
<accession>A0A507ZWV2</accession>
<dbReference type="AlphaFoldDB" id="A0A507ZWV2"/>
<evidence type="ECO:0000259" key="3">
    <source>
        <dbReference type="PROSITE" id="PS50222"/>
    </source>
</evidence>
<dbReference type="Gene3D" id="1.10.238.10">
    <property type="entry name" value="EF-hand"/>
    <property type="match status" value="3"/>
</dbReference>
<organism evidence="4 5">
    <name type="scientific">Marilutibacter aestuarii</name>
    <dbReference type="NCBI Taxonomy" id="1706195"/>
    <lineage>
        <taxon>Bacteria</taxon>
        <taxon>Pseudomonadati</taxon>
        <taxon>Pseudomonadota</taxon>
        <taxon>Gammaproteobacteria</taxon>
        <taxon>Lysobacterales</taxon>
        <taxon>Lysobacteraceae</taxon>
        <taxon>Marilutibacter</taxon>
    </lineage>
</organism>
<feature type="signal peptide" evidence="2">
    <location>
        <begin position="1"/>
        <end position="27"/>
    </location>
</feature>
<dbReference type="PANTHER" id="PTHR10827">
    <property type="entry name" value="RETICULOCALBIN"/>
    <property type="match status" value="1"/>
</dbReference>
<keyword evidence="2" id="KW-0732">Signal</keyword>
<dbReference type="OrthoDB" id="6089795at2"/>
<dbReference type="EMBL" id="VICE01000133">
    <property type="protein sequence ID" value="TQD40963.1"/>
    <property type="molecule type" value="Genomic_DNA"/>
</dbReference>
<feature type="chain" id="PRO_5021188394" description="EF-hand domain-containing protein" evidence="2">
    <location>
        <begin position="28"/>
        <end position="233"/>
    </location>
</feature>
<feature type="region of interest" description="Disordered" evidence="1">
    <location>
        <begin position="205"/>
        <end position="233"/>
    </location>
</feature>
<dbReference type="GO" id="GO:0005509">
    <property type="term" value="F:calcium ion binding"/>
    <property type="evidence" value="ECO:0007669"/>
    <property type="project" value="InterPro"/>
</dbReference>
<feature type="domain" description="EF-hand" evidence="3">
    <location>
        <begin position="157"/>
        <end position="192"/>
    </location>
</feature>
<gene>
    <name evidence="4" type="ORF">FKV25_14055</name>
</gene>
<protein>
    <recommendedName>
        <fullName evidence="3">EF-hand domain-containing protein</fullName>
    </recommendedName>
</protein>
<dbReference type="InterPro" id="IPR002048">
    <property type="entry name" value="EF_hand_dom"/>
</dbReference>
<dbReference type="InterPro" id="IPR011992">
    <property type="entry name" value="EF-hand-dom_pair"/>
</dbReference>
<proteinExistence type="predicted"/>
<dbReference type="SUPFAM" id="SSF47473">
    <property type="entry name" value="EF-hand"/>
    <property type="match status" value="1"/>
</dbReference>
<comment type="caution">
    <text evidence="4">The sequence shown here is derived from an EMBL/GenBank/DDBJ whole genome shotgun (WGS) entry which is preliminary data.</text>
</comment>
<dbReference type="Proteomes" id="UP000318212">
    <property type="component" value="Unassembled WGS sequence"/>
</dbReference>
<dbReference type="PROSITE" id="PS00018">
    <property type="entry name" value="EF_HAND_1"/>
    <property type="match status" value="1"/>
</dbReference>
<name>A0A507ZWV2_9GAMM</name>
<dbReference type="PROSITE" id="PS50222">
    <property type="entry name" value="EF_HAND_2"/>
    <property type="match status" value="2"/>
</dbReference>
<dbReference type="InterPro" id="IPR018247">
    <property type="entry name" value="EF_Hand_1_Ca_BS"/>
</dbReference>
<evidence type="ECO:0000313" key="5">
    <source>
        <dbReference type="Proteomes" id="UP000318212"/>
    </source>
</evidence>
<reference evidence="4 5" key="1">
    <citation type="submission" date="2019-06" db="EMBL/GenBank/DDBJ databases">
        <title>Lysobacter alkalisoli sp. nov. isolated from saline soil.</title>
        <authorList>
            <person name="Sun J.-Q."/>
            <person name="Xu L."/>
        </authorList>
    </citation>
    <scope>NUCLEOTIDE SEQUENCE [LARGE SCALE GENOMIC DNA]</scope>
    <source>
        <strain evidence="4 5">JCM 31130</strain>
    </source>
</reference>
<feature type="compositionally biased region" description="Basic and acidic residues" evidence="1">
    <location>
        <begin position="66"/>
        <end position="79"/>
    </location>
</feature>
<sequence length="233" mass="25115">MNRRQPMNRSLLLAAIATALVAGTAIAAPQAPKDGPDASRGMVRLDSNGDGAIDRAEAAASPRLASRFDRVDRNGDGRITADERPARMHRRGGRGGGLERIVALDANADGRISKVEAGTDSPLGKRFDDIDANRDGYIVRAELRASHEKMRAEFQARAAERHKERFAGADGNKDGRLSKAEVEAGMPRLAKAFAFLDENRDGYLSAEEARPERGMVSGHHRGRHGAGGDRATR</sequence>
<evidence type="ECO:0000313" key="4">
    <source>
        <dbReference type="EMBL" id="TQD40963.1"/>
    </source>
</evidence>
<evidence type="ECO:0000256" key="2">
    <source>
        <dbReference type="SAM" id="SignalP"/>
    </source>
</evidence>
<dbReference type="Pfam" id="PF13202">
    <property type="entry name" value="EF-hand_5"/>
    <property type="match status" value="5"/>
</dbReference>
<evidence type="ECO:0000256" key="1">
    <source>
        <dbReference type="SAM" id="MobiDB-lite"/>
    </source>
</evidence>
<dbReference type="PANTHER" id="PTHR10827:SF52">
    <property type="entry name" value="IP16409P"/>
    <property type="match status" value="1"/>
</dbReference>
<keyword evidence="5" id="KW-1185">Reference proteome</keyword>